<name>E1WZB6_HALMS</name>
<keyword evidence="2" id="KW-1185">Reference proteome</keyword>
<proteinExistence type="predicted"/>
<dbReference type="Proteomes" id="UP000008963">
    <property type="component" value="Chromosome"/>
</dbReference>
<dbReference type="AlphaFoldDB" id="E1WZB6"/>
<dbReference type="EMBL" id="FQ312005">
    <property type="protein sequence ID" value="CBW27804.1"/>
    <property type="molecule type" value="Genomic_DNA"/>
</dbReference>
<protein>
    <submittedName>
        <fullName evidence="1">Uncharacterized protein</fullName>
    </submittedName>
</protein>
<dbReference type="PATRIC" id="fig|862908.3.peg.2910"/>
<dbReference type="RefSeq" id="WP_014245575.1">
    <property type="nucleotide sequence ID" value="NC_016620.1"/>
</dbReference>
<organism evidence="1 2">
    <name type="scientific">Halobacteriovorax marinus (strain ATCC BAA-682 / DSM 15412 / SJ)</name>
    <name type="common">Bacteriovorax marinus</name>
    <dbReference type="NCBI Taxonomy" id="862908"/>
    <lineage>
        <taxon>Bacteria</taxon>
        <taxon>Pseudomonadati</taxon>
        <taxon>Bdellovibrionota</taxon>
        <taxon>Bacteriovoracia</taxon>
        <taxon>Bacteriovoracales</taxon>
        <taxon>Halobacteriovoraceae</taxon>
        <taxon>Halobacteriovorax</taxon>
    </lineage>
</organism>
<evidence type="ECO:0000313" key="1">
    <source>
        <dbReference type="EMBL" id="CBW27804.1"/>
    </source>
</evidence>
<dbReference type="OrthoDB" id="5293026at2"/>
<gene>
    <name evidence="1" type="ordered locus">BMS_3042</name>
</gene>
<dbReference type="HOGENOM" id="CLU_1523098_0_0_7"/>
<dbReference type="KEGG" id="bmx:BMS_3042"/>
<dbReference type="STRING" id="862908.BMS_3042"/>
<reference evidence="2" key="1">
    <citation type="journal article" date="2013" name="ISME J.">
        <title>A small predatory core genome in the divergent marine Bacteriovorax marinus SJ and the terrestrial Bdellovibrio bacteriovorus.</title>
        <authorList>
            <person name="Crossman L.C."/>
            <person name="Chen H."/>
            <person name="Cerdeno-Tarraga A.M."/>
            <person name="Brooks K."/>
            <person name="Quail M.A."/>
            <person name="Pineiro S.A."/>
            <person name="Hobley L."/>
            <person name="Sockett R.E."/>
            <person name="Bentley S.D."/>
            <person name="Parkhill J."/>
            <person name="Williams H.N."/>
            <person name="Stine O.C."/>
        </authorList>
    </citation>
    <scope>NUCLEOTIDE SEQUENCE [LARGE SCALE GENOMIC DNA]</scope>
    <source>
        <strain evidence="2">ATCC BAA-682 / DSM 15412 / SJ</strain>
    </source>
</reference>
<dbReference type="eggNOG" id="COG0606">
    <property type="taxonomic scope" value="Bacteria"/>
</dbReference>
<sequence length="176" mass="19820">MESKIKALTINKNIYKTYNIFAYASKGIPGLELRVGAKNSKILKEKMIYLTRISSIKIPLKRYVICVEETGAPLDKDELKWLELPILILYWSLAEGLPISKLDDCLCGGEITLDGVVRPLQIHGEYLKYFNSVKCEKVWKIITGKGQKECLGLVRLPVEEIVHLPLESDLAKSIGS</sequence>
<evidence type="ECO:0000313" key="2">
    <source>
        <dbReference type="Proteomes" id="UP000008963"/>
    </source>
</evidence>
<accession>E1WZB6</accession>